<dbReference type="RefSeq" id="WP_183959479.1">
    <property type="nucleotide sequence ID" value="NZ_JACHHP010000001.1"/>
</dbReference>
<protein>
    <submittedName>
        <fullName evidence="2">Uncharacterized protein</fullName>
    </submittedName>
</protein>
<evidence type="ECO:0000256" key="1">
    <source>
        <dbReference type="SAM" id="MobiDB-lite"/>
    </source>
</evidence>
<sequence>MNQAYVSLRDPLPLRHPPNAQSFPTDARRVKAWVDALPRANQAGTQRQLADALASLRETRLDGLQRLTVLDALRPSLIDAIAQLDAQLQGSSFPLPPAKEKIAEQILAFQRELALGYRIAVVEACAPAGSVPFMRGGQVAQAIARAIYHAARHLAASYFLYRTPEDGVWAALHALFRFAQGAGLADKAVDEPVERAALSPQQLYSHALLLALSNPYRFTQREQADLWPVTRDLAAMLSLEAVRHGDGSFAVPVIEDRGPGYLPEERVSDGQALLWIDLASLRTALDAALDGVGEGNAHVRLARNRTLVAPADLLRRLRQSWGQAADRGHQRLGAVHALDTVIGLSGLHYYLAGSLDFDTFMREVRGVGATSDERAAWAHAGVDAARIPTARGRVLDQSLGGYRLAWDRAEHVRARVGELVGLTSTLSGDTLIEREARIWMVGVIRWLRYDPQGGVDAGIELLARRAWAVGLRSLDANGVPRAPLRGIQIDRLRAQDAGAMHFLAPSVLDAQVDRIEVARAADPEQFEETQAQISECDDVRVLENAGDYLLLAAQPVAAA</sequence>
<comment type="caution">
    <text evidence="2">The sequence shown here is derived from an EMBL/GenBank/DDBJ whole genome shotgun (WGS) entry which is preliminary data.</text>
</comment>
<proteinExistence type="predicted"/>
<organism evidence="2 3">
    <name type="scientific">Chiayiivirga flava</name>
    <dbReference type="NCBI Taxonomy" id="659595"/>
    <lineage>
        <taxon>Bacteria</taxon>
        <taxon>Pseudomonadati</taxon>
        <taxon>Pseudomonadota</taxon>
        <taxon>Gammaproteobacteria</taxon>
        <taxon>Lysobacterales</taxon>
        <taxon>Lysobacteraceae</taxon>
        <taxon>Chiayiivirga</taxon>
    </lineage>
</organism>
<dbReference type="EMBL" id="JACHHP010000001">
    <property type="protein sequence ID" value="MBB5206992.1"/>
    <property type="molecule type" value="Genomic_DNA"/>
</dbReference>
<dbReference type="Proteomes" id="UP000521199">
    <property type="component" value="Unassembled WGS sequence"/>
</dbReference>
<accession>A0A7W8FY36</accession>
<evidence type="ECO:0000313" key="3">
    <source>
        <dbReference type="Proteomes" id="UP000521199"/>
    </source>
</evidence>
<evidence type="ECO:0000313" key="2">
    <source>
        <dbReference type="EMBL" id="MBB5206992.1"/>
    </source>
</evidence>
<dbReference type="AlphaFoldDB" id="A0A7W8FY36"/>
<keyword evidence="3" id="KW-1185">Reference proteome</keyword>
<reference evidence="2 3" key="1">
    <citation type="submission" date="2020-08" db="EMBL/GenBank/DDBJ databases">
        <title>Genomic Encyclopedia of Type Strains, Phase IV (KMG-IV): sequencing the most valuable type-strain genomes for metagenomic binning, comparative biology and taxonomic classification.</title>
        <authorList>
            <person name="Goeker M."/>
        </authorList>
    </citation>
    <scope>NUCLEOTIDE SEQUENCE [LARGE SCALE GENOMIC DNA]</scope>
    <source>
        <strain evidence="2 3">DSM 24163</strain>
    </source>
</reference>
<gene>
    <name evidence="2" type="ORF">HNQ52_000508</name>
</gene>
<feature type="region of interest" description="Disordered" evidence="1">
    <location>
        <begin position="1"/>
        <end position="23"/>
    </location>
</feature>
<name>A0A7W8FY36_9GAMM</name>